<organism evidence="1">
    <name type="scientific">uncultured Dysgonomonas sp</name>
    <dbReference type="NCBI Taxonomy" id="206096"/>
    <lineage>
        <taxon>Bacteria</taxon>
        <taxon>Pseudomonadati</taxon>
        <taxon>Bacteroidota</taxon>
        <taxon>Bacteroidia</taxon>
        <taxon>Bacteroidales</taxon>
        <taxon>Dysgonomonadaceae</taxon>
        <taxon>Dysgonomonas</taxon>
        <taxon>environmental samples</taxon>
    </lineage>
</organism>
<gene>
    <name evidence="1" type="ORF">KL86DYS1_11883</name>
</gene>
<proteinExistence type="predicted"/>
<protein>
    <submittedName>
        <fullName evidence="1">Uncharacterized protein</fullName>
    </submittedName>
</protein>
<accession>A0A212JD11</accession>
<reference evidence="1" key="1">
    <citation type="submission" date="2016-04" db="EMBL/GenBank/DDBJ databases">
        <authorList>
            <person name="Evans L.H."/>
            <person name="Alamgir A."/>
            <person name="Owens N."/>
            <person name="Weber N.D."/>
            <person name="Virtaneva K."/>
            <person name="Barbian K."/>
            <person name="Babar A."/>
            <person name="Rosenke K."/>
        </authorList>
    </citation>
    <scope>NUCLEOTIDE SEQUENCE</scope>
    <source>
        <strain evidence="1">86-1</strain>
    </source>
</reference>
<dbReference type="AlphaFoldDB" id="A0A212JD11"/>
<dbReference type="EMBL" id="FLUM01000001">
    <property type="protein sequence ID" value="SBV97337.1"/>
    <property type="molecule type" value="Genomic_DNA"/>
</dbReference>
<evidence type="ECO:0000313" key="1">
    <source>
        <dbReference type="EMBL" id="SBV97337.1"/>
    </source>
</evidence>
<name>A0A212JD11_9BACT</name>
<sequence length="71" mass="8158">MKLEICESPDNAEVSYSDELSLHELSAKTDKKMNNNLVICFNLISLNRFIQYQCAKIERISAYASINLIFI</sequence>